<dbReference type="Gene3D" id="1.20.140.10">
    <property type="entry name" value="Butyryl-CoA Dehydrogenase, subunit A, domain 3"/>
    <property type="match status" value="1"/>
</dbReference>
<evidence type="ECO:0000313" key="2">
    <source>
        <dbReference type="EMBL" id="TCO28053.1"/>
    </source>
</evidence>
<dbReference type="Gene3D" id="1.10.540.10">
    <property type="entry name" value="Acyl-CoA dehydrogenase/oxidase, N-terminal domain"/>
    <property type="match status" value="1"/>
</dbReference>
<dbReference type="Pfam" id="PF02771">
    <property type="entry name" value="Acyl-CoA_dh_N"/>
    <property type="match status" value="1"/>
</dbReference>
<name>A0A4R2HFN6_9ACTN</name>
<proteinExistence type="predicted"/>
<dbReference type="GO" id="GO:0004497">
    <property type="term" value="F:monooxygenase activity"/>
    <property type="evidence" value="ECO:0007669"/>
    <property type="project" value="UniProtKB-KW"/>
</dbReference>
<dbReference type="InterPro" id="IPR009100">
    <property type="entry name" value="AcylCoA_DH/oxidase_NM_dom_sf"/>
</dbReference>
<dbReference type="GO" id="GO:0050660">
    <property type="term" value="F:flavin adenine dinucleotide binding"/>
    <property type="evidence" value="ECO:0007669"/>
    <property type="project" value="InterPro"/>
</dbReference>
<dbReference type="InterPro" id="IPR013786">
    <property type="entry name" value="AcylCoA_DH/ox_N"/>
</dbReference>
<dbReference type="SUPFAM" id="SSF56645">
    <property type="entry name" value="Acyl-CoA dehydrogenase NM domain-like"/>
    <property type="match status" value="1"/>
</dbReference>
<keyword evidence="3" id="KW-1185">Reference proteome</keyword>
<dbReference type="GO" id="GO:0016627">
    <property type="term" value="F:oxidoreductase activity, acting on the CH-CH group of donors"/>
    <property type="evidence" value="ECO:0007669"/>
    <property type="project" value="InterPro"/>
</dbReference>
<dbReference type="PIRSF" id="PIRSF016578">
    <property type="entry name" value="HsaA"/>
    <property type="match status" value="1"/>
</dbReference>
<dbReference type="InterPro" id="IPR046373">
    <property type="entry name" value="Acyl-CoA_Oxase/DH_mid-dom_sf"/>
</dbReference>
<sequence length="412" mass="46299">MTTAPAAQRDLTVPSEEELVERARAMRDELLARQEEAERLTHIPADVHEKFLANRFYDMFVPKLYGGLEVAPKTFFEVCKELARGDMGSAWCFALAANHALHVASWYPKDVQDRAFGNGDFRAASVSAPTVKAQRTEGGYVLNGVVDYCSGIPYSTWYLGQCMVQQEDDSAPVMGMFLAPEKTFERLHNWGDSIGLKSTGSESIRFTDAFVEADLVIEDANMIDIGVKDGTVGSQLHGNPMYAGRGLLTFTLSLASLAVGGLYHALDEFERLMRTRKTPLPPVQLRLYDVDYQRHYGSAWTKIRTAELTLDGVIAKHAEYCQGTVDGSREYTFLDDWSLACVVRELIVQLWETLEHDLLRVVGSGSMRQGERFDRIFRDMTSLVTHRNPMLREQAFRNTANLLLEIPPPEAR</sequence>
<evidence type="ECO:0000313" key="3">
    <source>
        <dbReference type="Proteomes" id="UP000294508"/>
    </source>
</evidence>
<organism evidence="2 3">
    <name type="scientific">Kribbella steppae</name>
    <dbReference type="NCBI Taxonomy" id="2512223"/>
    <lineage>
        <taxon>Bacteria</taxon>
        <taxon>Bacillati</taxon>
        <taxon>Actinomycetota</taxon>
        <taxon>Actinomycetes</taxon>
        <taxon>Propionibacteriales</taxon>
        <taxon>Kribbellaceae</taxon>
        <taxon>Kribbella</taxon>
    </lineage>
</organism>
<dbReference type="OrthoDB" id="3404950at2"/>
<feature type="domain" description="Acyl-CoA dehydrogenase/oxidase N-terminal" evidence="1">
    <location>
        <begin position="16"/>
        <end position="97"/>
    </location>
</feature>
<accession>A0A4R2HFN6</accession>
<dbReference type="EMBL" id="SLWN01000006">
    <property type="protein sequence ID" value="TCO28053.1"/>
    <property type="molecule type" value="Genomic_DNA"/>
</dbReference>
<gene>
    <name evidence="2" type="ORF">EV652_10635</name>
</gene>
<dbReference type="AlphaFoldDB" id="A0A4R2HFN6"/>
<dbReference type="RefSeq" id="WP_132210282.1">
    <property type="nucleotide sequence ID" value="NZ_SLWN01000006.1"/>
</dbReference>
<reference evidence="2 3" key="1">
    <citation type="journal article" date="2015" name="Stand. Genomic Sci.">
        <title>Genomic Encyclopedia of Bacterial and Archaeal Type Strains, Phase III: the genomes of soil and plant-associated and newly described type strains.</title>
        <authorList>
            <person name="Whitman W.B."/>
            <person name="Woyke T."/>
            <person name="Klenk H.P."/>
            <person name="Zhou Y."/>
            <person name="Lilburn T.G."/>
            <person name="Beck B.J."/>
            <person name="De Vos P."/>
            <person name="Vandamme P."/>
            <person name="Eisen J.A."/>
            <person name="Garrity G."/>
            <person name="Hugenholtz P."/>
            <person name="Kyrpides N.C."/>
        </authorList>
    </citation>
    <scope>NUCLEOTIDE SEQUENCE [LARGE SCALE GENOMIC DNA]</scope>
    <source>
        <strain evidence="2 3">VKM Ac-2572</strain>
    </source>
</reference>
<protein>
    <submittedName>
        <fullName evidence="2">3-hydroxy-9,10-secoandrosta-1,3,5(10)-triene-9, 17-dione monooxygenase</fullName>
    </submittedName>
</protein>
<dbReference type="Gene3D" id="2.40.110.10">
    <property type="entry name" value="Butyryl-CoA Dehydrogenase, subunit A, domain 2"/>
    <property type="match status" value="1"/>
</dbReference>
<dbReference type="InterPro" id="IPR037069">
    <property type="entry name" value="AcylCoA_DH/ox_N_sf"/>
</dbReference>
<dbReference type="Proteomes" id="UP000294508">
    <property type="component" value="Unassembled WGS sequence"/>
</dbReference>
<evidence type="ECO:0000259" key="1">
    <source>
        <dbReference type="Pfam" id="PF02771"/>
    </source>
</evidence>
<keyword evidence="2" id="KW-0503">Monooxygenase</keyword>
<keyword evidence="2" id="KW-0560">Oxidoreductase</keyword>
<comment type="caution">
    <text evidence="2">The sequence shown here is derived from an EMBL/GenBank/DDBJ whole genome shotgun (WGS) entry which is preliminary data.</text>
</comment>